<evidence type="ECO:0000313" key="2">
    <source>
        <dbReference type="EMBL" id="CAL1610412.1"/>
    </source>
</evidence>
<name>A0AAV2MAM3_KNICA</name>
<accession>A0AAV2MAM3</accession>
<sequence length="129" mass="14522">MHLFVCRVSIGWLTSHSTNQREASTHQVSPFPVAALPRLNIHQITISVQCLEGFTGGRQLMMSKSPRPPLHQRRSTSHPPLPRISSSSPVVWISDLGQSQRLPWRLLRSTCVSPATKSLTLWKKYLNTS</sequence>
<keyword evidence="3" id="KW-1185">Reference proteome</keyword>
<dbReference type="EMBL" id="OZ035829">
    <property type="protein sequence ID" value="CAL1610412.1"/>
    <property type="molecule type" value="Genomic_DNA"/>
</dbReference>
<evidence type="ECO:0000313" key="3">
    <source>
        <dbReference type="Proteomes" id="UP001497482"/>
    </source>
</evidence>
<proteinExistence type="predicted"/>
<dbReference type="AlphaFoldDB" id="A0AAV2MAM3"/>
<evidence type="ECO:0000256" key="1">
    <source>
        <dbReference type="SAM" id="MobiDB-lite"/>
    </source>
</evidence>
<organism evidence="2 3">
    <name type="scientific">Knipowitschia caucasica</name>
    <name type="common">Caucasian dwarf goby</name>
    <name type="synonym">Pomatoschistus caucasicus</name>
    <dbReference type="NCBI Taxonomy" id="637954"/>
    <lineage>
        <taxon>Eukaryota</taxon>
        <taxon>Metazoa</taxon>
        <taxon>Chordata</taxon>
        <taxon>Craniata</taxon>
        <taxon>Vertebrata</taxon>
        <taxon>Euteleostomi</taxon>
        <taxon>Actinopterygii</taxon>
        <taxon>Neopterygii</taxon>
        <taxon>Teleostei</taxon>
        <taxon>Neoteleostei</taxon>
        <taxon>Acanthomorphata</taxon>
        <taxon>Gobiaria</taxon>
        <taxon>Gobiiformes</taxon>
        <taxon>Gobioidei</taxon>
        <taxon>Gobiidae</taxon>
        <taxon>Gobiinae</taxon>
        <taxon>Knipowitschia</taxon>
    </lineage>
</organism>
<dbReference type="Proteomes" id="UP001497482">
    <property type="component" value="Chromosome 7"/>
</dbReference>
<protein>
    <submittedName>
        <fullName evidence="2">Uncharacterized protein</fullName>
    </submittedName>
</protein>
<gene>
    <name evidence="2" type="ORF">KC01_LOCUS37034</name>
</gene>
<feature type="region of interest" description="Disordered" evidence="1">
    <location>
        <begin position="61"/>
        <end position="87"/>
    </location>
</feature>
<reference evidence="2 3" key="1">
    <citation type="submission" date="2024-04" db="EMBL/GenBank/DDBJ databases">
        <authorList>
            <person name="Waldvogel A.-M."/>
            <person name="Schoenle A."/>
        </authorList>
    </citation>
    <scope>NUCLEOTIDE SEQUENCE [LARGE SCALE GENOMIC DNA]</scope>
</reference>